<dbReference type="EMBL" id="JAWWNJ010000012">
    <property type="protein sequence ID" value="KAK7043530.1"/>
    <property type="molecule type" value="Genomic_DNA"/>
</dbReference>
<evidence type="ECO:0000313" key="2">
    <source>
        <dbReference type="EMBL" id="KAK7043530.1"/>
    </source>
</evidence>
<gene>
    <name evidence="2" type="ORF">R3P38DRAFT_3441328</name>
</gene>
<reference evidence="2 3" key="1">
    <citation type="journal article" date="2024" name="J Genomics">
        <title>Draft genome sequencing and assembly of Favolaschia claudopus CIRM-BRFM 2984 isolated from oak limbs.</title>
        <authorList>
            <person name="Navarro D."/>
            <person name="Drula E."/>
            <person name="Chaduli D."/>
            <person name="Cazenave R."/>
            <person name="Ahrendt S."/>
            <person name="Wang J."/>
            <person name="Lipzen A."/>
            <person name="Daum C."/>
            <person name="Barry K."/>
            <person name="Grigoriev I.V."/>
            <person name="Favel A."/>
            <person name="Rosso M.N."/>
            <person name="Martin F."/>
        </authorList>
    </citation>
    <scope>NUCLEOTIDE SEQUENCE [LARGE SCALE GENOMIC DNA]</scope>
    <source>
        <strain evidence="2 3">CIRM-BRFM 2984</strain>
    </source>
</reference>
<evidence type="ECO:0000256" key="1">
    <source>
        <dbReference type="SAM" id="MobiDB-lite"/>
    </source>
</evidence>
<proteinExistence type="predicted"/>
<sequence>MTHPGPSLPPPSKKRKSQKDLEFTKSVKQLEAQLTAAATSNGSLNPLADLLELAFKANDAQDTFKALYALYRVFVFIITGGKLASGGDAAAKVVKTWIWERLHSYIDFLCGLLKDEENVLRVGGVFLFYCNSM</sequence>
<comment type="caution">
    <text evidence="2">The sequence shown here is derived from an EMBL/GenBank/DDBJ whole genome shotgun (WGS) entry which is preliminary data.</text>
</comment>
<evidence type="ECO:0000313" key="3">
    <source>
        <dbReference type="Proteomes" id="UP001362999"/>
    </source>
</evidence>
<accession>A0AAW0CWT6</accession>
<name>A0AAW0CWT6_9AGAR</name>
<organism evidence="2 3">
    <name type="scientific">Favolaschia claudopus</name>
    <dbReference type="NCBI Taxonomy" id="2862362"/>
    <lineage>
        <taxon>Eukaryota</taxon>
        <taxon>Fungi</taxon>
        <taxon>Dikarya</taxon>
        <taxon>Basidiomycota</taxon>
        <taxon>Agaricomycotina</taxon>
        <taxon>Agaricomycetes</taxon>
        <taxon>Agaricomycetidae</taxon>
        <taxon>Agaricales</taxon>
        <taxon>Marasmiineae</taxon>
        <taxon>Mycenaceae</taxon>
        <taxon>Favolaschia</taxon>
    </lineage>
</organism>
<protein>
    <submittedName>
        <fullName evidence="2">Uncharacterized protein</fullName>
    </submittedName>
</protein>
<feature type="compositionally biased region" description="Pro residues" evidence="1">
    <location>
        <begin position="1"/>
        <end position="11"/>
    </location>
</feature>
<dbReference type="AlphaFoldDB" id="A0AAW0CWT6"/>
<feature type="region of interest" description="Disordered" evidence="1">
    <location>
        <begin position="1"/>
        <end position="20"/>
    </location>
</feature>
<dbReference type="Proteomes" id="UP001362999">
    <property type="component" value="Unassembled WGS sequence"/>
</dbReference>
<keyword evidence="3" id="KW-1185">Reference proteome</keyword>